<dbReference type="GO" id="GO:0051256">
    <property type="term" value="P:mitotic spindle midzone assembly"/>
    <property type="evidence" value="ECO:0007669"/>
    <property type="project" value="TreeGrafter"/>
</dbReference>
<name>A0A8B9JP12_ASTMX</name>
<dbReference type="PANTHER" id="PTHR19321">
    <property type="entry name" value="PROTEIN REGULATOR OF CYTOKINESIS 1 PRC1-RELATED"/>
    <property type="match status" value="1"/>
</dbReference>
<dbReference type="Proteomes" id="UP000694621">
    <property type="component" value="Unplaced"/>
</dbReference>
<dbReference type="AlphaFoldDB" id="A0A8B9JP12"/>
<dbReference type="Pfam" id="PF03999">
    <property type="entry name" value="MAP65_ASE1"/>
    <property type="match status" value="2"/>
</dbReference>
<dbReference type="GO" id="GO:1990023">
    <property type="term" value="C:mitotic spindle midzone"/>
    <property type="evidence" value="ECO:0007669"/>
    <property type="project" value="TreeGrafter"/>
</dbReference>
<dbReference type="Gene3D" id="1.20.58.1520">
    <property type="match status" value="1"/>
</dbReference>
<dbReference type="PANTHER" id="PTHR19321:SF1">
    <property type="entry name" value="PROTEIN REGULATOR OF CYTOKINESIS 1"/>
    <property type="match status" value="1"/>
</dbReference>
<protein>
    <submittedName>
        <fullName evidence="2">Protein regulator of cytokinesis 1b</fullName>
    </submittedName>
</protein>
<dbReference type="GO" id="GO:0005737">
    <property type="term" value="C:cytoplasm"/>
    <property type="evidence" value="ECO:0007669"/>
    <property type="project" value="TreeGrafter"/>
</dbReference>
<proteinExistence type="predicted"/>
<dbReference type="InterPro" id="IPR007145">
    <property type="entry name" value="MAP65_Ase1_PRC1"/>
</dbReference>
<reference evidence="2" key="1">
    <citation type="submission" date="2025-08" db="UniProtKB">
        <authorList>
            <consortium name="Ensembl"/>
        </authorList>
    </citation>
    <scope>IDENTIFICATION</scope>
</reference>
<evidence type="ECO:0000313" key="3">
    <source>
        <dbReference type="Proteomes" id="UP000694621"/>
    </source>
</evidence>
<dbReference type="GO" id="GO:0008017">
    <property type="term" value="F:microtubule binding"/>
    <property type="evidence" value="ECO:0007669"/>
    <property type="project" value="InterPro"/>
</dbReference>
<organism evidence="2 3">
    <name type="scientific">Astyanax mexicanus</name>
    <name type="common">Blind cave fish</name>
    <name type="synonym">Astyanax fasciatus mexicanus</name>
    <dbReference type="NCBI Taxonomy" id="7994"/>
    <lineage>
        <taxon>Eukaryota</taxon>
        <taxon>Metazoa</taxon>
        <taxon>Chordata</taxon>
        <taxon>Craniata</taxon>
        <taxon>Vertebrata</taxon>
        <taxon>Euteleostomi</taxon>
        <taxon>Actinopterygii</taxon>
        <taxon>Neopterygii</taxon>
        <taxon>Teleostei</taxon>
        <taxon>Ostariophysi</taxon>
        <taxon>Characiformes</taxon>
        <taxon>Characoidei</taxon>
        <taxon>Acestrorhamphidae</taxon>
        <taxon>Acestrorhamphinae</taxon>
        <taxon>Astyanax</taxon>
    </lineage>
</organism>
<evidence type="ECO:0000313" key="2">
    <source>
        <dbReference type="Ensembl" id="ENSAMXP00005024583.1"/>
    </source>
</evidence>
<feature type="region of interest" description="Disordered" evidence="1">
    <location>
        <begin position="282"/>
        <end position="305"/>
    </location>
</feature>
<accession>A0A8B9JP12</accession>
<sequence>TRKNLFTSIYRHEVLAAESVACLNKALCHLKDIWEEIGIPEEQRLERTNVVKNHIKDLLERMIAEEENLRKRLMISIETCRKELSKVCSELQLPAFQLLSLHDAEILRLKQHYEEHKDLFEGVQRWEESWRLFLELEKKATDPSRFTNRGGNLLKEEKQRTDLLKSLPKLEKKLKLQVEQWEEQQGREFLVGGQKFLQFVGEQWEQHRLEKEREKQERQLKKSKQTEEDMLYGTAVRTPTKRRFLGSATPCKTRKLNGTSSTSNSTIRSALSSAHITVCHSPLSRPPISASKGAAVRTPGRGKPPHPALLERNKENIGFGNPAAVVSSSPQRNHSINSVASTYSEFARDLCKASKSKCTPDVLNSTITHL</sequence>
<evidence type="ECO:0000256" key="1">
    <source>
        <dbReference type="SAM" id="MobiDB-lite"/>
    </source>
</evidence>
<dbReference type="Ensembl" id="ENSAMXT00005027122.1">
    <property type="protein sequence ID" value="ENSAMXP00005024583.1"/>
    <property type="gene ID" value="ENSAMXG00005012496.1"/>
</dbReference>